<dbReference type="GO" id="GO:0098703">
    <property type="term" value="P:calcium ion import across plasma membrane"/>
    <property type="evidence" value="ECO:0007669"/>
    <property type="project" value="InterPro"/>
</dbReference>
<dbReference type="Pfam" id="PF12929">
    <property type="entry name" value="Mid1"/>
    <property type="match status" value="1"/>
</dbReference>
<dbReference type="PANTHER" id="PTHR39142">
    <property type="entry name" value="MID1P"/>
    <property type="match status" value="1"/>
</dbReference>
<evidence type="ECO:0008006" key="4">
    <source>
        <dbReference type="Google" id="ProtNLM"/>
    </source>
</evidence>
<dbReference type="GO" id="GO:0005262">
    <property type="term" value="F:calcium channel activity"/>
    <property type="evidence" value="ECO:0007669"/>
    <property type="project" value="InterPro"/>
</dbReference>
<dbReference type="OrthoDB" id="5405745at2759"/>
<feature type="region of interest" description="Disordered" evidence="1">
    <location>
        <begin position="210"/>
        <end position="243"/>
    </location>
</feature>
<dbReference type="EMBL" id="ML977143">
    <property type="protein sequence ID" value="KAF1990136.1"/>
    <property type="molecule type" value="Genomic_DNA"/>
</dbReference>
<sequence length="690" mass="74684">MQFPNLTPLQARVMATISACLLLIAIYATLNPTHFAYAAEINTVETRDHNHHRLERHFEAGYQDVLLDTDFTSGLADLEGNLGQEEVTGNLEEQYESQFLGMDRGIIGRAPADTTPLLNNMAIPLNLESGGTNFYIFENSSIWGDTSGGQASDLPGDLPGFKRDNQGEELVVLEYTDGSEVILEKRQNSARNRTVYISVNTCLQPFASGNGTYSGPMPQPTLYVSQSEDNTKPGPDSNDPSQRVVPLVEGYASLNLSVTNPNVYMSLVAPKLPSSLKEVWSVEIVASIDTYYHTFFNATAFTTLADTDFASALLLTGNLTEDTAKEAEREKWMNSSDPFFLYVFNTNNPELNGVRHSYCGLSSVQTRSPLIVDTSMTLRELGNPKQQFHVQGLNKSTTYSTMLALKGNSTGAIPGGGGTIWTASNFTTKSDSSCQLIYNLTTCPQIAYSVPGAPGNISRQDLTSQYDSLAATRYKNFAFSLAQISCNTTSTAQYSLAVTCTDCAQAYRDWLCAVTIPRCTDFSRPASLPATPNPNGNGDGNPRANLTIDPFTTLPNTLPRAIGRPWPNGTYPSPTFFAAAGIKNFSLASTSYISNSSRNPWIDEVVKPGPYVEVLPCQELCFRLARTCPASLGFGCPRGRLLGLSYGAGVGCNGFEFGREGERSGGVKKDGFRPGVLVGVTAVVGLVLLL</sequence>
<gene>
    <name evidence="2" type="ORF">K402DRAFT_390443</name>
</gene>
<evidence type="ECO:0000313" key="3">
    <source>
        <dbReference type="Proteomes" id="UP000800041"/>
    </source>
</evidence>
<evidence type="ECO:0000313" key="2">
    <source>
        <dbReference type="EMBL" id="KAF1990136.1"/>
    </source>
</evidence>
<name>A0A6G1HA85_9PEZI</name>
<protein>
    <recommendedName>
        <fullName evidence="4">FZ domain-containing protein</fullName>
    </recommendedName>
</protein>
<keyword evidence="3" id="KW-1185">Reference proteome</keyword>
<organism evidence="2 3">
    <name type="scientific">Aulographum hederae CBS 113979</name>
    <dbReference type="NCBI Taxonomy" id="1176131"/>
    <lineage>
        <taxon>Eukaryota</taxon>
        <taxon>Fungi</taxon>
        <taxon>Dikarya</taxon>
        <taxon>Ascomycota</taxon>
        <taxon>Pezizomycotina</taxon>
        <taxon>Dothideomycetes</taxon>
        <taxon>Pleosporomycetidae</taxon>
        <taxon>Aulographales</taxon>
        <taxon>Aulographaceae</taxon>
    </lineage>
</organism>
<dbReference type="PANTHER" id="PTHR39142:SF1">
    <property type="entry name" value="AEL197CP"/>
    <property type="match status" value="1"/>
</dbReference>
<evidence type="ECO:0000256" key="1">
    <source>
        <dbReference type="SAM" id="MobiDB-lite"/>
    </source>
</evidence>
<dbReference type="Proteomes" id="UP000800041">
    <property type="component" value="Unassembled WGS sequence"/>
</dbReference>
<dbReference type="InterPro" id="IPR024338">
    <property type="entry name" value="MID1/Yam8"/>
</dbReference>
<reference evidence="2" key="1">
    <citation type="journal article" date="2020" name="Stud. Mycol.">
        <title>101 Dothideomycetes genomes: a test case for predicting lifestyles and emergence of pathogens.</title>
        <authorList>
            <person name="Haridas S."/>
            <person name="Albert R."/>
            <person name="Binder M."/>
            <person name="Bloem J."/>
            <person name="Labutti K."/>
            <person name="Salamov A."/>
            <person name="Andreopoulos B."/>
            <person name="Baker S."/>
            <person name="Barry K."/>
            <person name="Bills G."/>
            <person name="Bluhm B."/>
            <person name="Cannon C."/>
            <person name="Castanera R."/>
            <person name="Culley D."/>
            <person name="Daum C."/>
            <person name="Ezra D."/>
            <person name="Gonzalez J."/>
            <person name="Henrissat B."/>
            <person name="Kuo A."/>
            <person name="Liang C."/>
            <person name="Lipzen A."/>
            <person name="Lutzoni F."/>
            <person name="Magnuson J."/>
            <person name="Mondo S."/>
            <person name="Nolan M."/>
            <person name="Ohm R."/>
            <person name="Pangilinan J."/>
            <person name="Park H.-J."/>
            <person name="Ramirez L."/>
            <person name="Alfaro M."/>
            <person name="Sun H."/>
            <person name="Tritt A."/>
            <person name="Yoshinaga Y."/>
            <person name="Zwiers L.-H."/>
            <person name="Turgeon B."/>
            <person name="Goodwin S."/>
            <person name="Spatafora J."/>
            <person name="Crous P."/>
            <person name="Grigoriev I."/>
        </authorList>
    </citation>
    <scope>NUCLEOTIDE SEQUENCE</scope>
    <source>
        <strain evidence="2">CBS 113979</strain>
    </source>
</reference>
<accession>A0A6G1HA85</accession>
<dbReference type="AlphaFoldDB" id="A0A6G1HA85"/>
<proteinExistence type="predicted"/>